<dbReference type="InterPro" id="IPR000073">
    <property type="entry name" value="AB_hydrolase_1"/>
</dbReference>
<keyword evidence="1" id="KW-1133">Transmembrane helix</keyword>
<accession>A0ABR1NM78</accession>
<reference evidence="3 4" key="1">
    <citation type="submission" date="2024-02" db="EMBL/GenBank/DDBJ databases">
        <title>De novo assembly and annotation of 12 fungi associated with fruit tree decline syndrome in Ontario, Canada.</title>
        <authorList>
            <person name="Sulman M."/>
            <person name="Ellouze W."/>
            <person name="Ilyukhin E."/>
        </authorList>
    </citation>
    <scope>NUCLEOTIDE SEQUENCE [LARGE SCALE GENOMIC DNA]</scope>
    <source>
        <strain evidence="3 4">M169</strain>
    </source>
</reference>
<evidence type="ECO:0000313" key="4">
    <source>
        <dbReference type="Proteomes" id="UP001430848"/>
    </source>
</evidence>
<comment type="caution">
    <text evidence="3">The sequence shown here is derived from an EMBL/GenBank/DDBJ whole genome shotgun (WGS) entry which is preliminary data.</text>
</comment>
<proteinExistence type="predicted"/>
<protein>
    <recommendedName>
        <fullName evidence="2">AB hydrolase-1 domain-containing protein</fullName>
    </recommendedName>
</protein>
<evidence type="ECO:0000313" key="3">
    <source>
        <dbReference type="EMBL" id="KAK7706565.1"/>
    </source>
</evidence>
<dbReference type="Pfam" id="PF12697">
    <property type="entry name" value="Abhydrolase_6"/>
    <property type="match status" value="1"/>
</dbReference>
<keyword evidence="4" id="KW-1185">Reference proteome</keyword>
<sequence>MTHAPRAIACAVLAPIGLYAVFIGLLTIPFIQNQVIYLNKVTLTWGKDVNFPEQWGFLHNQVSPFYIKTPDDETLHAWHILPPGLYRQHEQELASEPSGLVPDITERLGFKLLRDDPESLLVLYLHGAAGTLGSGHRPPSYRAISAGAPNRIHIVAIDYRGFGTSTGAPSEEGLFIDAVTLVNWAMKEAGIPPSRIVIWAQSIGTAVATTLVEHMALKPQPVLFSGLVLVAPFADVKTLTTTYRVAGTIPLLEPVARFPRLLNLLNTFIRDKWPSAERLASFVRACEGIPPLPTDEAGKKPGHYYRINIIHAQDDYDIPWSHSDQMLWSAVNASLSEGITFHDLELEKEVGKVALGAGGWTFSRETTNGIIREDIPKYGLHDWIMGYPIVSIAVMRAFDLDS</sequence>
<dbReference type="PANTHER" id="PTHR12277:SF81">
    <property type="entry name" value="PROTEIN ABHD13"/>
    <property type="match status" value="1"/>
</dbReference>
<dbReference type="SUPFAM" id="SSF53474">
    <property type="entry name" value="alpha/beta-Hydrolases"/>
    <property type="match status" value="1"/>
</dbReference>
<feature type="domain" description="AB hydrolase-1" evidence="2">
    <location>
        <begin position="122"/>
        <end position="321"/>
    </location>
</feature>
<gene>
    <name evidence="3" type="ORF">SLS63_013930</name>
</gene>
<feature type="transmembrane region" description="Helical" evidence="1">
    <location>
        <begin position="7"/>
        <end position="31"/>
    </location>
</feature>
<dbReference type="PANTHER" id="PTHR12277">
    <property type="entry name" value="ALPHA/BETA HYDROLASE DOMAIN-CONTAINING PROTEIN"/>
    <property type="match status" value="1"/>
</dbReference>
<keyword evidence="1" id="KW-0472">Membrane</keyword>
<name>A0ABR1NM78_DIAER</name>
<dbReference type="Proteomes" id="UP001430848">
    <property type="component" value="Unassembled WGS sequence"/>
</dbReference>
<evidence type="ECO:0000259" key="2">
    <source>
        <dbReference type="Pfam" id="PF12697"/>
    </source>
</evidence>
<evidence type="ECO:0000256" key="1">
    <source>
        <dbReference type="SAM" id="Phobius"/>
    </source>
</evidence>
<dbReference type="InterPro" id="IPR029058">
    <property type="entry name" value="AB_hydrolase_fold"/>
</dbReference>
<dbReference type="EMBL" id="JAKNSF020000215">
    <property type="protein sequence ID" value="KAK7706565.1"/>
    <property type="molecule type" value="Genomic_DNA"/>
</dbReference>
<organism evidence="3 4">
    <name type="scientific">Diaporthe eres</name>
    <name type="common">Phomopsis oblonga</name>
    <dbReference type="NCBI Taxonomy" id="83184"/>
    <lineage>
        <taxon>Eukaryota</taxon>
        <taxon>Fungi</taxon>
        <taxon>Dikarya</taxon>
        <taxon>Ascomycota</taxon>
        <taxon>Pezizomycotina</taxon>
        <taxon>Sordariomycetes</taxon>
        <taxon>Sordariomycetidae</taxon>
        <taxon>Diaporthales</taxon>
        <taxon>Diaporthaceae</taxon>
        <taxon>Diaporthe</taxon>
        <taxon>Diaporthe eres species complex</taxon>
    </lineage>
</organism>
<keyword evidence="1" id="KW-0812">Transmembrane</keyword>
<dbReference type="Gene3D" id="3.40.50.1820">
    <property type="entry name" value="alpha/beta hydrolase"/>
    <property type="match status" value="1"/>
</dbReference>